<evidence type="ECO:0000256" key="1">
    <source>
        <dbReference type="HAMAP-Rule" id="MF_01575"/>
    </source>
</evidence>
<dbReference type="Proteomes" id="UP000199225">
    <property type="component" value="Unassembled WGS sequence"/>
</dbReference>
<dbReference type="PANTHER" id="PTHR38440:SF1">
    <property type="entry name" value="UPF0398 PROTEIN SPR0331"/>
    <property type="match status" value="1"/>
</dbReference>
<dbReference type="STRING" id="86666.SAMN04490247_0355"/>
<reference evidence="3" key="1">
    <citation type="submission" date="2016-10" db="EMBL/GenBank/DDBJ databases">
        <authorList>
            <person name="Varghese N."/>
            <person name="Submissions S."/>
        </authorList>
    </citation>
    <scope>NUCLEOTIDE SEQUENCE [LARGE SCALE GENOMIC DNA]</scope>
    <source>
        <strain evidence="3">DSM 4771</strain>
    </source>
</reference>
<dbReference type="Pfam" id="PF06908">
    <property type="entry name" value="YpsA"/>
    <property type="match status" value="1"/>
</dbReference>
<dbReference type="HAMAP" id="MF_01575">
    <property type="entry name" value="UPF0398"/>
    <property type="match status" value="1"/>
</dbReference>
<dbReference type="PIRSF" id="PIRSF021290">
    <property type="entry name" value="DUF1273"/>
    <property type="match status" value="1"/>
</dbReference>
<dbReference type="InterPro" id="IPR010697">
    <property type="entry name" value="YspA"/>
</dbReference>
<accession>A0A1G8Q2F1</accession>
<dbReference type="SUPFAM" id="SSF102405">
    <property type="entry name" value="MCP/YpsA-like"/>
    <property type="match status" value="1"/>
</dbReference>
<comment type="similarity">
    <text evidence="1">Belongs to the UPF0398 family.</text>
</comment>
<dbReference type="OrthoDB" id="2301957at2"/>
<dbReference type="EMBL" id="FNEV01000001">
    <property type="protein sequence ID" value="SDI98912.1"/>
    <property type="molecule type" value="Genomic_DNA"/>
</dbReference>
<gene>
    <name evidence="2" type="ORF">SAMN04490247_0355</name>
</gene>
<sequence>MTKRMAVTGYKSHELGIFSDNDQRVSYIKEAIRKRILAFIEEGGEWILLSCQPGVEFWTAEVVLEMKQEYDISLAVLPPFEGVEERWPENVQMAYQEILSEADFFKTIYKGGYQGPFQFKAKDRFIIDHTDKALVLYDEETPGTPKFFLEIARLADGYEVEWITPEDLQDVVEELEWTDPGMFDEDAH</sequence>
<dbReference type="PANTHER" id="PTHR38440">
    <property type="entry name" value="UPF0398 PROTEIN YPSA"/>
    <property type="match status" value="1"/>
</dbReference>
<keyword evidence="3" id="KW-1185">Reference proteome</keyword>
<evidence type="ECO:0000313" key="3">
    <source>
        <dbReference type="Proteomes" id="UP000199225"/>
    </source>
</evidence>
<protein>
    <recommendedName>
        <fullName evidence="1">UPF0398 protein SAMN04490247_0355</fullName>
    </recommendedName>
</protein>
<name>A0A1G8Q2F1_9BACI</name>
<proteinExistence type="inferred from homology"/>
<dbReference type="AlphaFoldDB" id="A0A1G8Q2F1"/>
<dbReference type="Gene3D" id="3.40.50.450">
    <property type="match status" value="1"/>
</dbReference>
<dbReference type="RefSeq" id="WP_093191326.1">
    <property type="nucleotide sequence ID" value="NZ_FNEV01000001.1"/>
</dbReference>
<evidence type="ECO:0000313" key="2">
    <source>
        <dbReference type="EMBL" id="SDI98912.1"/>
    </source>
</evidence>
<dbReference type="NCBIfam" id="NF010181">
    <property type="entry name" value="PRK13660.1"/>
    <property type="match status" value="1"/>
</dbReference>
<organism evidence="2 3">
    <name type="scientific">Salimicrobium halophilum</name>
    <dbReference type="NCBI Taxonomy" id="86666"/>
    <lineage>
        <taxon>Bacteria</taxon>
        <taxon>Bacillati</taxon>
        <taxon>Bacillota</taxon>
        <taxon>Bacilli</taxon>
        <taxon>Bacillales</taxon>
        <taxon>Bacillaceae</taxon>
        <taxon>Salimicrobium</taxon>
    </lineage>
</organism>